<evidence type="ECO:0000256" key="3">
    <source>
        <dbReference type="ARBA" id="ARBA00022737"/>
    </source>
</evidence>
<keyword evidence="5" id="KW-0862">Zinc</keyword>
<dbReference type="AlphaFoldDB" id="A0A067MTP9"/>
<name>A0A067MTP9_BOTB1</name>
<keyword evidence="3" id="KW-0677">Repeat</keyword>
<reference evidence="13" key="1">
    <citation type="journal article" date="2014" name="Proc. Natl. Acad. Sci. U.S.A.">
        <title>Extensive sampling of basidiomycete genomes demonstrates inadequacy of the white-rot/brown-rot paradigm for wood decay fungi.</title>
        <authorList>
            <person name="Riley R."/>
            <person name="Salamov A.A."/>
            <person name="Brown D.W."/>
            <person name="Nagy L.G."/>
            <person name="Floudas D."/>
            <person name="Held B.W."/>
            <person name="Levasseur A."/>
            <person name="Lombard V."/>
            <person name="Morin E."/>
            <person name="Otillar R."/>
            <person name="Lindquist E.A."/>
            <person name="Sun H."/>
            <person name="LaButti K.M."/>
            <person name="Schmutz J."/>
            <person name="Jabbour D."/>
            <person name="Luo H."/>
            <person name="Baker S.E."/>
            <person name="Pisabarro A.G."/>
            <person name="Walton J.D."/>
            <person name="Blanchette R.A."/>
            <person name="Henrissat B."/>
            <person name="Martin F."/>
            <person name="Cullen D."/>
            <person name="Hibbett D.S."/>
            <person name="Grigoriev I.V."/>
        </authorList>
    </citation>
    <scope>NUCLEOTIDE SEQUENCE [LARGE SCALE GENOMIC DNA]</scope>
    <source>
        <strain evidence="13">FD-172 SS1</strain>
    </source>
</reference>
<feature type="compositionally biased region" description="Basic and acidic residues" evidence="10">
    <location>
        <begin position="238"/>
        <end position="252"/>
    </location>
</feature>
<dbReference type="InterPro" id="IPR051061">
    <property type="entry name" value="Zinc_finger_trans_reg"/>
</dbReference>
<dbReference type="PANTHER" id="PTHR46179">
    <property type="entry name" value="ZINC FINGER PROTEIN"/>
    <property type="match status" value="1"/>
</dbReference>
<dbReference type="Gene3D" id="3.30.160.60">
    <property type="entry name" value="Classic Zinc Finger"/>
    <property type="match status" value="7"/>
</dbReference>
<dbReference type="GO" id="GO:0008270">
    <property type="term" value="F:zinc ion binding"/>
    <property type="evidence" value="ECO:0007669"/>
    <property type="project" value="UniProtKB-KW"/>
</dbReference>
<evidence type="ECO:0000256" key="6">
    <source>
        <dbReference type="ARBA" id="ARBA00023015"/>
    </source>
</evidence>
<gene>
    <name evidence="12" type="ORF">BOTBODRAFT_109620</name>
</gene>
<dbReference type="PROSITE" id="PS00028">
    <property type="entry name" value="ZINC_FINGER_C2H2_1"/>
    <property type="match status" value="7"/>
</dbReference>
<evidence type="ECO:0000256" key="9">
    <source>
        <dbReference type="PROSITE-ProRule" id="PRU00042"/>
    </source>
</evidence>
<dbReference type="Proteomes" id="UP000027195">
    <property type="component" value="Unassembled WGS sequence"/>
</dbReference>
<evidence type="ECO:0000313" key="13">
    <source>
        <dbReference type="Proteomes" id="UP000027195"/>
    </source>
</evidence>
<keyword evidence="13" id="KW-1185">Reference proteome</keyword>
<dbReference type="GO" id="GO:0000978">
    <property type="term" value="F:RNA polymerase II cis-regulatory region sequence-specific DNA binding"/>
    <property type="evidence" value="ECO:0007669"/>
    <property type="project" value="UniProtKB-ARBA"/>
</dbReference>
<dbReference type="PROSITE" id="PS50157">
    <property type="entry name" value="ZINC_FINGER_C2H2_2"/>
    <property type="match status" value="7"/>
</dbReference>
<keyword evidence="4 9" id="KW-0863">Zinc-finger</keyword>
<feature type="domain" description="C2H2-type" evidence="11">
    <location>
        <begin position="286"/>
        <end position="315"/>
    </location>
</feature>
<keyword evidence="6" id="KW-0805">Transcription regulation</keyword>
<feature type="domain" description="C2H2-type" evidence="11">
    <location>
        <begin position="130"/>
        <end position="159"/>
    </location>
</feature>
<sequence length="435" mass="48848">MTTKKRYQCTWDGCGKAYTKPTRLDEHERSHTHDRPFVCATCSKSYLRESHLNAHARSHQPESAKPFQCDVGGCSKRFWTKQHLQRHDDVHKGEKPFKCKEDGCQEAFTKHHQLRSHFAQAHCPEGTKNFVCEHSGCTKSFATSQKLENHAKVHKDKRYACTNSTCLSSGSAFFSKWSALQAHIREAHRPTCHHPDCNGRTFASTASLNMHEKIHEDAALEARVLGHLDDGVDNESENSERPQKRRRGGELGRDWKCDEEGCTKEFKSKKALTNHVNISHLGERKFACPRDGCSMTFGYKHVLQRHLSRHDAPSASASVSQKGGGKVKGKVSTIDIITGKHYANHTETKTIHCPWPDLFDVDPAKRALLETEGRDTCPHRFGRAYDLRRHLKAAHDFEVEADVLKIWVKGQHAATAKNISTDGGDGADGGDDLSA</sequence>
<dbReference type="InterPro" id="IPR013087">
    <property type="entry name" value="Znf_C2H2_type"/>
</dbReference>
<accession>A0A067MTP9</accession>
<dbReference type="EMBL" id="KL198035">
    <property type="protein sequence ID" value="KDQ14931.1"/>
    <property type="molecule type" value="Genomic_DNA"/>
</dbReference>
<feature type="domain" description="C2H2-type" evidence="11">
    <location>
        <begin position="255"/>
        <end position="285"/>
    </location>
</feature>
<evidence type="ECO:0000259" key="11">
    <source>
        <dbReference type="PROSITE" id="PS50157"/>
    </source>
</evidence>
<proteinExistence type="predicted"/>
<dbReference type="Pfam" id="PF00096">
    <property type="entry name" value="zf-C2H2"/>
    <property type="match status" value="2"/>
</dbReference>
<dbReference type="SUPFAM" id="SSF57667">
    <property type="entry name" value="beta-beta-alpha zinc fingers"/>
    <property type="match status" value="4"/>
</dbReference>
<evidence type="ECO:0000256" key="8">
    <source>
        <dbReference type="ARBA" id="ARBA00023242"/>
    </source>
</evidence>
<feature type="domain" description="C2H2-type" evidence="11">
    <location>
        <begin position="67"/>
        <end position="96"/>
    </location>
</feature>
<feature type="domain" description="C2H2-type" evidence="11">
    <location>
        <begin position="7"/>
        <end position="36"/>
    </location>
</feature>
<dbReference type="PANTHER" id="PTHR46179:SF13">
    <property type="entry name" value="C2H2-TYPE DOMAIN-CONTAINING PROTEIN"/>
    <property type="match status" value="1"/>
</dbReference>
<evidence type="ECO:0000256" key="4">
    <source>
        <dbReference type="ARBA" id="ARBA00022771"/>
    </source>
</evidence>
<organism evidence="12 13">
    <name type="scientific">Botryobasidium botryosum (strain FD-172 SS1)</name>
    <dbReference type="NCBI Taxonomy" id="930990"/>
    <lineage>
        <taxon>Eukaryota</taxon>
        <taxon>Fungi</taxon>
        <taxon>Dikarya</taxon>
        <taxon>Basidiomycota</taxon>
        <taxon>Agaricomycotina</taxon>
        <taxon>Agaricomycetes</taxon>
        <taxon>Cantharellales</taxon>
        <taxon>Botryobasidiaceae</taxon>
        <taxon>Botryobasidium</taxon>
    </lineage>
</organism>
<evidence type="ECO:0000256" key="2">
    <source>
        <dbReference type="ARBA" id="ARBA00022723"/>
    </source>
</evidence>
<dbReference type="InParanoid" id="A0A067MTP9"/>
<comment type="subcellular location">
    <subcellularLocation>
        <location evidence="1">Nucleus</location>
    </subcellularLocation>
</comment>
<dbReference type="SMART" id="SM00355">
    <property type="entry name" value="ZnF_C2H2"/>
    <property type="match status" value="10"/>
</dbReference>
<feature type="domain" description="C2H2-type" evidence="11">
    <location>
        <begin position="97"/>
        <end position="127"/>
    </location>
</feature>
<dbReference type="InterPro" id="IPR036236">
    <property type="entry name" value="Znf_C2H2_sf"/>
</dbReference>
<keyword evidence="7" id="KW-0804">Transcription</keyword>
<dbReference type="FunFam" id="3.30.160.60:FF:000125">
    <property type="entry name" value="Putative zinc finger protein 143"/>
    <property type="match status" value="1"/>
</dbReference>
<dbReference type="GO" id="GO:0005634">
    <property type="term" value="C:nucleus"/>
    <property type="evidence" value="ECO:0007669"/>
    <property type="project" value="UniProtKB-SubCell"/>
</dbReference>
<keyword evidence="2" id="KW-0479">Metal-binding</keyword>
<protein>
    <recommendedName>
        <fullName evidence="11">C2H2-type domain-containing protein</fullName>
    </recommendedName>
</protein>
<dbReference type="GO" id="GO:0000981">
    <property type="term" value="F:DNA-binding transcription factor activity, RNA polymerase II-specific"/>
    <property type="evidence" value="ECO:0007669"/>
    <property type="project" value="UniProtKB-ARBA"/>
</dbReference>
<evidence type="ECO:0000256" key="1">
    <source>
        <dbReference type="ARBA" id="ARBA00004123"/>
    </source>
</evidence>
<evidence type="ECO:0000313" key="12">
    <source>
        <dbReference type="EMBL" id="KDQ14931.1"/>
    </source>
</evidence>
<evidence type="ECO:0000256" key="5">
    <source>
        <dbReference type="ARBA" id="ARBA00022833"/>
    </source>
</evidence>
<feature type="domain" description="C2H2-type" evidence="11">
    <location>
        <begin position="37"/>
        <end position="64"/>
    </location>
</feature>
<dbReference type="FunCoup" id="A0A067MTP9">
    <property type="interactions" value="163"/>
</dbReference>
<keyword evidence="8" id="KW-0539">Nucleus</keyword>
<dbReference type="FunFam" id="3.30.160.60:FF:000446">
    <property type="entry name" value="Zinc finger protein"/>
    <property type="match status" value="1"/>
</dbReference>
<dbReference type="STRING" id="930990.A0A067MTP9"/>
<dbReference type="HOGENOM" id="CLU_002678_91_2_1"/>
<dbReference type="OrthoDB" id="427030at2759"/>
<feature type="region of interest" description="Disordered" evidence="10">
    <location>
        <begin position="230"/>
        <end position="252"/>
    </location>
</feature>
<evidence type="ECO:0000256" key="10">
    <source>
        <dbReference type="SAM" id="MobiDB-lite"/>
    </source>
</evidence>
<evidence type="ECO:0000256" key="7">
    <source>
        <dbReference type="ARBA" id="ARBA00023163"/>
    </source>
</evidence>